<evidence type="ECO:0008006" key="7">
    <source>
        <dbReference type="Google" id="ProtNLM"/>
    </source>
</evidence>
<evidence type="ECO:0000313" key="6">
    <source>
        <dbReference type="Proteomes" id="UP000683360"/>
    </source>
</evidence>
<name>A0A8S3QUN0_MYTED</name>
<evidence type="ECO:0000256" key="3">
    <source>
        <dbReference type="ARBA" id="ARBA00022840"/>
    </source>
</evidence>
<evidence type="ECO:0000256" key="2">
    <source>
        <dbReference type="ARBA" id="ARBA00022741"/>
    </source>
</evidence>
<feature type="compositionally biased region" description="Basic and acidic residues" evidence="4">
    <location>
        <begin position="1"/>
        <end position="16"/>
    </location>
</feature>
<dbReference type="Gene3D" id="3.30.420.40">
    <property type="match status" value="2"/>
</dbReference>
<evidence type="ECO:0000313" key="5">
    <source>
        <dbReference type="EMBL" id="CAG2199537.1"/>
    </source>
</evidence>
<dbReference type="EMBL" id="CAJPWZ010000722">
    <property type="protein sequence ID" value="CAG2199537.1"/>
    <property type="molecule type" value="Genomic_DNA"/>
</dbReference>
<organism evidence="5 6">
    <name type="scientific">Mytilus edulis</name>
    <name type="common">Blue mussel</name>
    <dbReference type="NCBI Taxonomy" id="6550"/>
    <lineage>
        <taxon>Eukaryota</taxon>
        <taxon>Metazoa</taxon>
        <taxon>Spiralia</taxon>
        <taxon>Lophotrochozoa</taxon>
        <taxon>Mollusca</taxon>
        <taxon>Bivalvia</taxon>
        <taxon>Autobranchia</taxon>
        <taxon>Pteriomorphia</taxon>
        <taxon>Mytilida</taxon>
        <taxon>Mytiloidea</taxon>
        <taxon>Mytilidae</taxon>
        <taxon>Mytilinae</taxon>
        <taxon>Mytilus</taxon>
    </lineage>
</organism>
<dbReference type="InterPro" id="IPR043129">
    <property type="entry name" value="ATPase_NBD"/>
</dbReference>
<proteinExistence type="inferred from homology"/>
<dbReference type="PANTHER" id="PTHR14187">
    <property type="entry name" value="ALPHA KINASE/ELONGATION FACTOR 2 KINASE"/>
    <property type="match status" value="1"/>
</dbReference>
<dbReference type="GO" id="GO:0005524">
    <property type="term" value="F:ATP binding"/>
    <property type="evidence" value="ECO:0007669"/>
    <property type="project" value="UniProtKB-KW"/>
</dbReference>
<gene>
    <name evidence="5" type="ORF">MEDL_14324</name>
</gene>
<accession>A0A8S3QUN0</accession>
<protein>
    <recommendedName>
        <fullName evidence="7">Heat shock 70 kDa protein 12A</fullName>
    </recommendedName>
</protein>
<dbReference type="Pfam" id="PF00012">
    <property type="entry name" value="HSP70"/>
    <property type="match status" value="1"/>
</dbReference>
<dbReference type="PROSITE" id="PS00329">
    <property type="entry name" value="HSP70_2"/>
    <property type="match status" value="1"/>
</dbReference>
<dbReference type="AlphaFoldDB" id="A0A8S3QUN0"/>
<sequence length="613" mass="69286">MRQERFSRTSLRDSMRSRSKQSPPSDPDNVGTPDIIASVDIGSTYSGYAFAITKDLDEDRHSIHVNKEWISGNAKLITYKAPSCVLFTPEKRLHSFGYEAEYKYGQLALDKVHTSWYYFRRFKIPVLEDETLSTATNIKDDSGKPLRAAAVFCGILKYLRSHLIDALAGILKVSNSDWIVEKFHIRWVLTHPATWTDNGQHFLKVAAKQAGIADVILVPEPVAASFYCQIMPLHRINTRNGEIICLQRTGMQYLLLDLGGGTVDSTVMELDENNELKQKQRSCGAVFGGIRVDGAFVEFLMKLIGFDIMDKFFLTCKQELLNLQKDFEIKKRTFNPANGQNIVIKLPPMVRKIYEVNYKQQLQLKVENSEYGELVKLVGDNLHIDVEIVESFYTIVAEQITSHLVKILYAGTTKDIKTLVLAGGFANSVIVQNAIRKKFPDITVLMPTDPELSVMQGGVLYGYESSPILYMKAKYSYGIAIAMPYNVHEHNDDKKFSADGVPLCADLFHRYIEVGEEIRIGEFVRSGAIFINRKDQRYLSVPIYLSTVASPLYTSDNTCHYLGRIRITLVSNRKENSQITIKMALTYTELIVEVTDEGSGRTVRDVFLDSPVD</sequence>
<comment type="similarity">
    <text evidence="1">Belongs to the heat shock protein 70 family.</text>
</comment>
<keyword evidence="3" id="KW-0067">ATP-binding</keyword>
<dbReference type="SUPFAM" id="SSF53067">
    <property type="entry name" value="Actin-like ATPase domain"/>
    <property type="match status" value="2"/>
</dbReference>
<reference evidence="5" key="1">
    <citation type="submission" date="2021-03" db="EMBL/GenBank/DDBJ databases">
        <authorList>
            <person name="Bekaert M."/>
        </authorList>
    </citation>
    <scope>NUCLEOTIDE SEQUENCE</scope>
</reference>
<keyword evidence="2" id="KW-0547">Nucleotide-binding</keyword>
<dbReference type="CDD" id="cd10229">
    <property type="entry name" value="ASKHA_NBD_HSP70_HSPA12"/>
    <property type="match status" value="1"/>
</dbReference>
<keyword evidence="6" id="KW-1185">Reference proteome</keyword>
<dbReference type="InterPro" id="IPR013126">
    <property type="entry name" value="Hsp_70_fam"/>
</dbReference>
<dbReference type="GO" id="GO:0140662">
    <property type="term" value="F:ATP-dependent protein folding chaperone"/>
    <property type="evidence" value="ECO:0007669"/>
    <property type="project" value="InterPro"/>
</dbReference>
<dbReference type="OrthoDB" id="2394218at2759"/>
<dbReference type="InterPro" id="IPR018181">
    <property type="entry name" value="Heat_shock_70_CS"/>
</dbReference>
<evidence type="ECO:0000256" key="4">
    <source>
        <dbReference type="SAM" id="MobiDB-lite"/>
    </source>
</evidence>
<feature type="region of interest" description="Disordered" evidence="4">
    <location>
        <begin position="1"/>
        <end position="33"/>
    </location>
</feature>
<dbReference type="Gene3D" id="3.90.640.10">
    <property type="entry name" value="Actin, Chain A, domain 4"/>
    <property type="match status" value="1"/>
</dbReference>
<dbReference type="Proteomes" id="UP000683360">
    <property type="component" value="Unassembled WGS sequence"/>
</dbReference>
<dbReference type="PANTHER" id="PTHR14187:SF5">
    <property type="entry name" value="HEAT SHOCK 70 KDA PROTEIN 12A"/>
    <property type="match status" value="1"/>
</dbReference>
<evidence type="ECO:0000256" key="1">
    <source>
        <dbReference type="ARBA" id="ARBA00007381"/>
    </source>
</evidence>
<comment type="caution">
    <text evidence="5">The sequence shown here is derived from an EMBL/GenBank/DDBJ whole genome shotgun (WGS) entry which is preliminary data.</text>
</comment>